<dbReference type="InterPro" id="IPR042100">
    <property type="entry name" value="Bug_dom1"/>
</dbReference>
<evidence type="ECO:0000256" key="1">
    <source>
        <dbReference type="ARBA" id="ARBA00006987"/>
    </source>
</evidence>
<dbReference type="SUPFAM" id="SSF53850">
    <property type="entry name" value="Periplasmic binding protein-like II"/>
    <property type="match status" value="1"/>
</dbReference>
<comment type="caution">
    <text evidence="3">The sequence shown here is derived from an EMBL/GenBank/DDBJ whole genome shotgun (WGS) entry which is preliminary data.</text>
</comment>
<evidence type="ECO:0000256" key="2">
    <source>
        <dbReference type="SAM" id="SignalP"/>
    </source>
</evidence>
<dbReference type="PANTHER" id="PTHR42928">
    <property type="entry name" value="TRICARBOXYLATE-BINDING PROTEIN"/>
    <property type="match status" value="1"/>
</dbReference>
<sequence length="318" mass="33380">MKRRTITASLLAASLLSLTCFESVSVAADAYPAKPILTIVPFGAGGGNDILLRVMGKYAQKHLGQTLTIDNKPGAGGQIGWTLLAKAKPDGYTIGAASLPSMIMIKELRKNVPFAMDDFDFIAAVQTDPIVWVVKDDSPFKSAADVVKAAKTKVLNVAGDGPQSNVQLQHLLAEKDGGFKTNFVPFNGSGKALTALMGGKVDLCASTLSAADKQLANGLRILVVFSDQKVGNIPTAAEAFGKPIAPVGAAIRGICAPKGLPADAKAKLEAGIKKICEDPEFLAEAKKMKLDIGFKGSKETQAIVNQTSKLVAENKELF</sequence>
<dbReference type="RefSeq" id="WP_066591389.1">
    <property type="nucleotide sequence ID" value="NZ_CAMTQL010000038.1"/>
</dbReference>
<comment type="similarity">
    <text evidence="1">Belongs to the UPF0065 (bug) family.</text>
</comment>
<dbReference type="Gene3D" id="3.40.190.10">
    <property type="entry name" value="Periplasmic binding protein-like II"/>
    <property type="match status" value="1"/>
</dbReference>
<feature type="signal peptide" evidence="2">
    <location>
        <begin position="1"/>
        <end position="27"/>
    </location>
</feature>
<feature type="chain" id="PRO_5011254652" evidence="2">
    <location>
        <begin position="28"/>
        <end position="318"/>
    </location>
</feature>
<proteinExistence type="inferred from homology"/>
<dbReference type="GeneID" id="78363426"/>
<organism evidence="3 4">
    <name type="scientific">Turicimonas muris</name>
    <dbReference type="NCBI Taxonomy" id="1796652"/>
    <lineage>
        <taxon>Bacteria</taxon>
        <taxon>Pseudomonadati</taxon>
        <taxon>Pseudomonadota</taxon>
        <taxon>Betaproteobacteria</taxon>
        <taxon>Burkholderiales</taxon>
        <taxon>Sutterellaceae</taxon>
        <taxon>Turicimonas</taxon>
    </lineage>
</organism>
<dbReference type="PIRSF" id="PIRSF017082">
    <property type="entry name" value="YflP"/>
    <property type="match status" value="1"/>
</dbReference>
<dbReference type="Gene3D" id="3.40.190.150">
    <property type="entry name" value="Bordetella uptake gene, domain 1"/>
    <property type="match status" value="1"/>
</dbReference>
<dbReference type="Pfam" id="PF03401">
    <property type="entry name" value="TctC"/>
    <property type="match status" value="1"/>
</dbReference>
<keyword evidence="4" id="KW-1185">Reference proteome</keyword>
<evidence type="ECO:0000313" key="4">
    <source>
        <dbReference type="Proteomes" id="UP000214610"/>
    </source>
</evidence>
<reference evidence="4" key="1">
    <citation type="submission" date="2017-05" db="EMBL/GenBank/DDBJ databases">
        <title>Improved OligoMM genomes.</title>
        <authorList>
            <person name="Garzetti D."/>
        </authorList>
    </citation>
    <scope>NUCLEOTIDE SEQUENCE [LARGE SCALE GENOMIC DNA]</scope>
    <source>
        <strain evidence="4">YL45</strain>
    </source>
</reference>
<dbReference type="CDD" id="cd07012">
    <property type="entry name" value="PBP2_Bug_TTT"/>
    <property type="match status" value="1"/>
</dbReference>
<dbReference type="Proteomes" id="UP000214610">
    <property type="component" value="Unassembled WGS sequence"/>
</dbReference>
<keyword evidence="2" id="KW-0732">Signal</keyword>
<gene>
    <name evidence="3" type="ORF">ADH67_02700</name>
</gene>
<dbReference type="AlphaFoldDB" id="A0A227KRU3"/>
<name>A0A227KRU3_9BURK</name>
<dbReference type="EMBL" id="NHMP01000001">
    <property type="protein sequence ID" value="OXE51222.1"/>
    <property type="molecule type" value="Genomic_DNA"/>
</dbReference>
<dbReference type="PANTHER" id="PTHR42928:SF5">
    <property type="entry name" value="BLR1237 PROTEIN"/>
    <property type="match status" value="1"/>
</dbReference>
<dbReference type="InterPro" id="IPR005064">
    <property type="entry name" value="BUG"/>
</dbReference>
<protein>
    <submittedName>
        <fullName evidence="3">Tripartite tricarboxylate transporter substrate binding protein</fullName>
    </submittedName>
</protein>
<evidence type="ECO:0000313" key="3">
    <source>
        <dbReference type="EMBL" id="OXE51222.1"/>
    </source>
</evidence>
<accession>A0A227KRU3</accession>